<dbReference type="Proteomes" id="UP000422569">
    <property type="component" value="Chromosome"/>
</dbReference>
<gene>
    <name evidence="1" type="ORF">F7D14_14410</name>
</gene>
<dbReference type="KEGG" id="mpar:F7D14_14410"/>
<accession>A0A6B8MD32</accession>
<sequence length="103" mass="11242">MTALPQDVKVAIIEALQEDGVDSSRIVIEFHGDEVVVRGDVNTHEEKRAAEGAVARLSRRAKMRCDLAVSLIYQAGEDVVYEAGLESFPASDPPCWTPTISRS</sequence>
<reference evidence="1 2" key="1">
    <citation type="submission" date="2019-09" db="EMBL/GenBank/DDBJ databases">
        <title>Isolation and complete genome sequencing of Methylocystis species.</title>
        <authorList>
            <person name="Rumah B.L."/>
            <person name="Stead C.E."/>
            <person name="Stevens B.C."/>
            <person name="Minton N.P."/>
            <person name="Grosse-Honebrink A."/>
            <person name="Zhang Y."/>
        </authorList>
    </citation>
    <scope>NUCLEOTIDE SEQUENCE [LARGE SCALE GENOMIC DNA]</scope>
    <source>
        <strain evidence="1 2">BRCS2</strain>
    </source>
</reference>
<evidence type="ECO:0000313" key="2">
    <source>
        <dbReference type="Proteomes" id="UP000422569"/>
    </source>
</evidence>
<dbReference type="RefSeq" id="WP_016920941.1">
    <property type="nucleotide sequence ID" value="NZ_CP044331.1"/>
</dbReference>
<dbReference type="AlphaFoldDB" id="A0A6B8MD32"/>
<evidence type="ECO:0000313" key="1">
    <source>
        <dbReference type="EMBL" id="QGM98550.1"/>
    </source>
</evidence>
<keyword evidence="2" id="KW-1185">Reference proteome</keyword>
<dbReference type="EMBL" id="CP044331">
    <property type="protein sequence ID" value="QGM98550.1"/>
    <property type="molecule type" value="Genomic_DNA"/>
</dbReference>
<name>A0A6B8MD32_9HYPH</name>
<protein>
    <submittedName>
        <fullName evidence="1">BON domain-containing protein</fullName>
    </submittedName>
</protein>
<proteinExistence type="predicted"/>
<organism evidence="1 2">
    <name type="scientific">Methylocystis parvus</name>
    <dbReference type="NCBI Taxonomy" id="134"/>
    <lineage>
        <taxon>Bacteria</taxon>
        <taxon>Pseudomonadati</taxon>
        <taxon>Pseudomonadota</taxon>
        <taxon>Alphaproteobacteria</taxon>
        <taxon>Hyphomicrobiales</taxon>
        <taxon>Methylocystaceae</taxon>
        <taxon>Methylocystis</taxon>
    </lineage>
</organism>